<comment type="caution">
    <text evidence="2">The sequence shown here is derived from an EMBL/GenBank/DDBJ whole genome shotgun (WGS) entry which is preliminary data.</text>
</comment>
<protein>
    <recommendedName>
        <fullName evidence="4">DUF3021 domain-containing protein</fullName>
    </recommendedName>
</protein>
<name>A0AAW8TDG1_9ENTE</name>
<accession>A0AAW8TDG1</accession>
<dbReference type="AlphaFoldDB" id="A0AAW8TDG1"/>
<keyword evidence="1" id="KW-0472">Membrane</keyword>
<reference evidence="2" key="1">
    <citation type="submission" date="2023-03" db="EMBL/GenBank/DDBJ databases">
        <authorList>
            <person name="Shen W."/>
            <person name="Cai J."/>
        </authorList>
    </citation>
    <scope>NUCLEOTIDE SEQUENCE</scope>
    <source>
        <strain evidence="2">Y15</strain>
    </source>
</reference>
<evidence type="ECO:0008006" key="4">
    <source>
        <dbReference type="Google" id="ProtNLM"/>
    </source>
</evidence>
<dbReference type="EMBL" id="JARPXL010000010">
    <property type="protein sequence ID" value="MDT2544937.1"/>
    <property type="molecule type" value="Genomic_DNA"/>
</dbReference>
<keyword evidence="1" id="KW-1133">Transmembrane helix</keyword>
<feature type="transmembrane region" description="Helical" evidence="1">
    <location>
        <begin position="12"/>
        <end position="31"/>
    </location>
</feature>
<evidence type="ECO:0000256" key="1">
    <source>
        <dbReference type="SAM" id="Phobius"/>
    </source>
</evidence>
<feature type="transmembrane region" description="Helical" evidence="1">
    <location>
        <begin position="96"/>
        <end position="119"/>
    </location>
</feature>
<feature type="transmembrane region" description="Helical" evidence="1">
    <location>
        <begin position="37"/>
        <end position="59"/>
    </location>
</feature>
<dbReference type="RefSeq" id="WP_222226101.1">
    <property type="nucleotide sequence ID" value="NZ_CP081846.1"/>
</dbReference>
<keyword evidence="1" id="KW-0812">Transmembrane</keyword>
<organism evidence="2 3">
    <name type="scientific">Enterococcus raffinosus</name>
    <dbReference type="NCBI Taxonomy" id="71452"/>
    <lineage>
        <taxon>Bacteria</taxon>
        <taxon>Bacillati</taxon>
        <taxon>Bacillota</taxon>
        <taxon>Bacilli</taxon>
        <taxon>Lactobacillales</taxon>
        <taxon>Enterococcaceae</taxon>
        <taxon>Enterococcus</taxon>
    </lineage>
</organism>
<dbReference type="Proteomes" id="UP001254770">
    <property type="component" value="Unassembled WGS sequence"/>
</dbReference>
<feature type="transmembrane region" description="Helical" evidence="1">
    <location>
        <begin position="71"/>
        <end position="90"/>
    </location>
</feature>
<sequence>MFKQLKNNFFQAAFGSLVWITILCSLTDFRSQIPFSYIWHLIGISLLIGIVFGIIYPYLWNYSTLKATTNIVLCTLINTLCAYAGVYLYSTQMFAFIRPFFIGVLLLTLILHIVSFYFYSKYDNKKMASSLNQLNH</sequence>
<gene>
    <name evidence="2" type="ORF">P7D69_11350</name>
</gene>
<evidence type="ECO:0000313" key="3">
    <source>
        <dbReference type="Proteomes" id="UP001254770"/>
    </source>
</evidence>
<evidence type="ECO:0000313" key="2">
    <source>
        <dbReference type="EMBL" id="MDT2544937.1"/>
    </source>
</evidence>
<proteinExistence type="predicted"/>